<dbReference type="STRING" id="137246.A0A401TN33"/>
<keyword evidence="1" id="KW-0645">Protease</keyword>
<proteinExistence type="predicted"/>
<dbReference type="AlphaFoldDB" id="A0A401TN33"/>
<dbReference type="GO" id="GO:0031012">
    <property type="term" value="C:extracellular matrix"/>
    <property type="evidence" value="ECO:0007669"/>
    <property type="project" value="InterPro"/>
</dbReference>
<evidence type="ECO:0000313" key="9">
    <source>
        <dbReference type="Proteomes" id="UP000287033"/>
    </source>
</evidence>
<feature type="non-terminal residue" evidence="8">
    <location>
        <position position="1"/>
    </location>
</feature>
<dbReference type="GO" id="GO:0030574">
    <property type="term" value="P:collagen catabolic process"/>
    <property type="evidence" value="ECO:0007669"/>
    <property type="project" value="TreeGrafter"/>
</dbReference>
<evidence type="ECO:0000256" key="2">
    <source>
        <dbReference type="ARBA" id="ARBA00022723"/>
    </source>
</evidence>
<dbReference type="Proteomes" id="UP000287033">
    <property type="component" value="Unassembled WGS sequence"/>
</dbReference>
<protein>
    <recommendedName>
        <fullName evidence="7">Peptidase M10 metallopeptidase domain-containing protein</fullName>
    </recommendedName>
</protein>
<evidence type="ECO:0000256" key="5">
    <source>
        <dbReference type="ARBA" id="ARBA00023049"/>
    </source>
</evidence>
<dbReference type="GO" id="GO:0030198">
    <property type="term" value="P:extracellular matrix organization"/>
    <property type="evidence" value="ECO:0007669"/>
    <property type="project" value="TreeGrafter"/>
</dbReference>
<dbReference type="EMBL" id="BEZZ01125171">
    <property type="protein sequence ID" value="GCC43998.1"/>
    <property type="molecule type" value="Genomic_DNA"/>
</dbReference>
<dbReference type="InterPro" id="IPR036365">
    <property type="entry name" value="PGBD-like_sf"/>
</dbReference>
<dbReference type="Gene3D" id="1.10.101.10">
    <property type="entry name" value="PGBD-like superfamily/PGBD"/>
    <property type="match status" value="1"/>
</dbReference>
<organism evidence="8 9">
    <name type="scientific">Chiloscyllium punctatum</name>
    <name type="common">Brownbanded bambooshark</name>
    <name type="synonym">Hemiscyllium punctatum</name>
    <dbReference type="NCBI Taxonomy" id="137246"/>
    <lineage>
        <taxon>Eukaryota</taxon>
        <taxon>Metazoa</taxon>
        <taxon>Chordata</taxon>
        <taxon>Craniata</taxon>
        <taxon>Vertebrata</taxon>
        <taxon>Chondrichthyes</taxon>
        <taxon>Elasmobranchii</taxon>
        <taxon>Galeomorphii</taxon>
        <taxon>Galeoidea</taxon>
        <taxon>Orectolobiformes</taxon>
        <taxon>Hemiscylliidae</taxon>
        <taxon>Chiloscyllium</taxon>
    </lineage>
</organism>
<evidence type="ECO:0000256" key="4">
    <source>
        <dbReference type="ARBA" id="ARBA00022833"/>
    </source>
</evidence>
<keyword evidence="3" id="KW-0378">Hydrolase</keyword>
<evidence type="ECO:0000256" key="6">
    <source>
        <dbReference type="SAM" id="MobiDB-lite"/>
    </source>
</evidence>
<feature type="non-terminal residue" evidence="8">
    <location>
        <position position="362"/>
    </location>
</feature>
<accession>A0A401TN33</accession>
<keyword evidence="5" id="KW-0482">Metalloprotease</keyword>
<evidence type="ECO:0000259" key="7">
    <source>
        <dbReference type="Pfam" id="PF00413"/>
    </source>
</evidence>
<comment type="caution">
    <text evidence="8">The sequence shown here is derived from an EMBL/GenBank/DDBJ whole genome shotgun (WGS) entry which is preliminary data.</text>
</comment>
<keyword evidence="2" id="KW-0479">Metal-binding</keyword>
<evidence type="ECO:0000256" key="3">
    <source>
        <dbReference type="ARBA" id="ARBA00022801"/>
    </source>
</evidence>
<evidence type="ECO:0000256" key="1">
    <source>
        <dbReference type="ARBA" id="ARBA00022670"/>
    </source>
</evidence>
<dbReference type="SUPFAM" id="SSF55486">
    <property type="entry name" value="Metalloproteases ('zincins'), catalytic domain"/>
    <property type="match status" value="1"/>
</dbReference>
<dbReference type="Pfam" id="PF00413">
    <property type="entry name" value="Peptidase_M10"/>
    <property type="match status" value="1"/>
</dbReference>
<feature type="compositionally biased region" description="Polar residues" evidence="6">
    <location>
        <begin position="212"/>
        <end position="251"/>
    </location>
</feature>
<dbReference type="OMA" id="TEPVNWE"/>
<gene>
    <name evidence="8" type="ORF">chiPu_0028178</name>
</gene>
<keyword evidence="9" id="KW-1185">Reference proteome</keyword>
<dbReference type="Gene3D" id="3.40.390.10">
    <property type="entry name" value="Collagenase (Catalytic Domain)"/>
    <property type="match status" value="1"/>
</dbReference>
<dbReference type="InterPro" id="IPR036366">
    <property type="entry name" value="PGBDSf"/>
</dbReference>
<dbReference type="PANTHER" id="PTHR10201">
    <property type="entry name" value="MATRIX METALLOPROTEINASE"/>
    <property type="match status" value="1"/>
</dbReference>
<sequence>RWESGDGVDSQSQEVPVPFQQLPSVKVVKGGYSAPLGICQRDFWVISFPQEYLDKYGWTEPVNWEELAYQGVSVPLDDDPSPLDISGLLLEGHYNRRHVKQQEQSQQMLAKYSSALLRFQTANSIPVTGILDDATKEAMNLPRCGVPDHKAHDNDSESLNGTVVVGSAGVESADGNMSTIANVPGRPDASRYGLDAKQLLPNLREAQHSPTEDVSSEQLDQLTRSGQRPLNQTATSDRNGTGHSWESSDPNGEQRPRLIRWLVDSLRRKRGSLDLLDNSLPTVAFSKSTLKWRIVDEGYSSQLTIADQKMILKLAFRMWSEVTPLIFEEDLTSPASEIDIKLGFGTSEEPPWVLPNIVNQHG</sequence>
<reference evidence="8 9" key="1">
    <citation type="journal article" date="2018" name="Nat. Ecol. Evol.">
        <title>Shark genomes provide insights into elasmobranch evolution and the origin of vertebrates.</title>
        <authorList>
            <person name="Hara Y"/>
            <person name="Yamaguchi K"/>
            <person name="Onimaru K"/>
            <person name="Kadota M"/>
            <person name="Koyanagi M"/>
            <person name="Keeley SD"/>
            <person name="Tatsumi K"/>
            <person name="Tanaka K"/>
            <person name="Motone F"/>
            <person name="Kageyama Y"/>
            <person name="Nozu R"/>
            <person name="Adachi N"/>
            <person name="Nishimura O"/>
            <person name="Nakagawa R"/>
            <person name="Tanegashima C"/>
            <person name="Kiyatake I"/>
            <person name="Matsumoto R"/>
            <person name="Murakumo K"/>
            <person name="Nishida K"/>
            <person name="Terakita A"/>
            <person name="Kuratani S"/>
            <person name="Sato K"/>
            <person name="Hyodo S Kuraku.S."/>
        </authorList>
    </citation>
    <scope>NUCLEOTIDE SEQUENCE [LARGE SCALE GENOMIC DNA]</scope>
</reference>
<dbReference type="PANTHER" id="PTHR10201:SF323">
    <property type="entry name" value="MATRIX METALLOPROTEINASE-21"/>
    <property type="match status" value="1"/>
</dbReference>
<dbReference type="GO" id="GO:0006508">
    <property type="term" value="P:proteolysis"/>
    <property type="evidence" value="ECO:0007669"/>
    <property type="project" value="UniProtKB-KW"/>
</dbReference>
<dbReference type="SUPFAM" id="SSF47090">
    <property type="entry name" value="PGBD-like"/>
    <property type="match status" value="1"/>
</dbReference>
<feature type="domain" description="Peptidase M10 metallopeptidase" evidence="7">
    <location>
        <begin position="285"/>
        <end position="348"/>
    </location>
</feature>
<name>A0A401TN33_CHIPU</name>
<dbReference type="InterPro" id="IPR001818">
    <property type="entry name" value="Pept_M10_metallopeptidase"/>
</dbReference>
<dbReference type="GO" id="GO:0008270">
    <property type="term" value="F:zinc ion binding"/>
    <property type="evidence" value="ECO:0007669"/>
    <property type="project" value="InterPro"/>
</dbReference>
<dbReference type="OrthoDB" id="406838at2759"/>
<feature type="region of interest" description="Disordered" evidence="6">
    <location>
        <begin position="205"/>
        <end position="253"/>
    </location>
</feature>
<evidence type="ECO:0000313" key="8">
    <source>
        <dbReference type="EMBL" id="GCC43998.1"/>
    </source>
</evidence>
<dbReference type="GO" id="GO:0004222">
    <property type="term" value="F:metalloendopeptidase activity"/>
    <property type="evidence" value="ECO:0007669"/>
    <property type="project" value="InterPro"/>
</dbReference>
<keyword evidence="4" id="KW-0862">Zinc</keyword>
<dbReference type="InterPro" id="IPR024079">
    <property type="entry name" value="MetalloPept_cat_dom_sf"/>
</dbReference>